<dbReference type="Gene3D" id="3.40.50.1000">
    <property type="entry name" value="HAD superfamily/HAD-like"/>
    <property type="match status" value="2"/>
</dbReference>
<dbReference type="Pfam" id="PF04104">
    <property type="entry name" value="DNA_primase_lrg"/>
    <property type="match status" value="1"/>
</dbReference>
<dbReference type="Gene3D" id="1.20.930.80">
    <property type="match status" value="1"/>
</dbReference>
<gene>
    <name evidence="15" type="ORF">CAC42_1335</name>
</gene>
<evidence type="ECO:0000256" key="2">
    <source>
        <dbReference type="ARBA" id="ARBA00010564"/>
    </source>
</evidence>
<dbReference type="InterPro" id="IPR006357">
    <property type="entry name" value="HAD-SF_hydro_IIA"/>
</dbReference>
<dbReference type="Proteomes" id="UP000243797">
    <property type="component" value="Unassembled WGS sequence"/>
</dbReference>
<dbReference type="GO" id="GO:0046872">
    <property type="term" value="F:metal ion binding"/>
    <property type="evidence" value="ECO:0007669"/>
    <property type="project" value="UniProtKB-KW"/>
</dbReference>
<dbReference type="EMBL" id="NKHZ01000089">
    <property type="protein sequence ID" value="PNS13844.1"/>
    <property type="molecule type" value="Genomic_DNA"/>
</dbReference>
<dbReference type="InterPro" id="IPR016558">
    <property type="entry name" value="DNA_primase_lsu_euk"/>
</dbReference>
<evidence type="ECO:0000256" key="4">
    <source>
        <dbReference type="ARBA" id="ARBA00022515"/>
    </source>
</evidence>
<dbReference type="FunFam" id="1.20.930.80:FF:000003">
    <property type="entry name" value="DNA primase large subunit"/>
    <property type="match status" value="1"/>
</dbReference>
<comment type="catalytic activity">
    <reaction evidence="11">
        <text>4-nitrophenyl phosphate + H2O = 4-nitrophenol + phosphate + H(+)</text>
        <dbReference type="Rhea" id="RHEA:21664"/>
        <dbReference type="ChEBI" id="CHEBI:15377"/>
        <dbReference type="ChEBI" id="CHEBI:15378"/>
        <dbReference type="ChEBI" id="CHEBI:43474"/>
        <dbReference type="ChEBI" id="CHEBI:57917"/>
        <dbReference type="ChEBI" id="CHEBI:61146"/>
        <dbReference type="EC" id="3.1.3.41"/>
    </reaction>
</comment>
<dbReference type="InParanoid" id="A0A2K1QFI2"/>
<name>A0A2K1QFI2_9PEZI</name>
<dbReference type="PANTHER" id="PTHR10537:SF3">
    <property type="entry name" value="DNA PRIMASE LARGE SUBUNIT"/>
    <property type="match status" value="1"/>
</dbReference>
<keyword evidence="16" id="KW-1185">Reference proteome</keyword>
<dbReference type="STRING" id="2082308.A0A2K1QFI2"/>
<dbReference type="GO" id="GO:0004035">
    <property type="term" value="F:alkaline phosphatase activity"/>
    <property type="evidence" value="ECO:0007669"/>
    <property type="project" value="UniProtKB-ARBA"/>
</dbReference>
<dbReference type="EC" id="3.1.3.41" evidence="12"/>
<evidence type="ECO:0000256" key="6">
    <source>
        <dbReference type="ARBA" id="ARBA00022723"/>
    </source>
</evidence>
<dbReference type="Pfam" id="PF13344">
    <property type="entry name" value="Hydrolase_6"/>
    <property type="match status" value="1"/>
</dbReference>
<keyword evidence="10" id="KW-0238">DNA-binding</keyword>
<dbReference type="Pfam" id="PF13242">
    <property type="entry name" value="Hydrolase_like"/>
    <property type="match status" value="1"/>
</dbReference>
<dbReference type="GO" id="GO:0006269">
    <property type="term" value="P:DNA replication, synthesis of primer"/>
    <property type="evidence" value="ECO:0007669"/>
    <property type="project" value="UniProtKB-KW"/>
</dbReference>
<organism evidence="15 16">
    <name type="scientific">Sphaceloma murrayae</name>
    <dbReference type="NCBI Taxonomy" id="2082308"/>
    <lineage>
        <taxon>Eukaryota</taxon>
        <taxon>Fungi</taxon>
        <taxon>Dikarya</taxon>
        <taxon>Ascomycota</taxon>
        <taxon>Pezizomycotina</taxon>
        <taxon>Dothideomycetes</taxon>
        <taxon>Dothideomycetidae</taxon>
        <taxon>Myriangiales</taxon>
        <taxon>Elsinoaceae</taxon>
        <taxon>Sphaceloma</taxon>
    </lineage>
</organism>
<comment type="similarity">
    <text evidence="2">Belongs to the eukaryotic-type primase large subunit family.</text>
</comment>
<sequence length="794" mass="89189">MPSSQYLTGDKSAIEAFLDRFDVFLFDCDGTANLSDPWIGVLWSGDHLFPGTAETLAMLREKGKQLVFVTNNSTKSRADYKKKFDNLGIPAKVDEVFGSAYSAAIYISRILRVPAPKNKVFVLGESGIEEELASESVPYCGGSDPALRRDIEPEDYKKIADGSMLDPDVGIVLSGLDFHVNYLKLSLGFAYLRRGAVFLATNVDSTLPNSHTLFPGAGSIGAPLVKAWGKEPLALGKPSQAMMDAIEGKFKFDRSRTCMVGDRMNTDIQFGIEGKLGGTLAVLTGVSKKEDFLAEGVEVVPSARAVLDPKKRQFAKAQWKEQAYSHRMNFYTIPPTGDITIEEFEEWGIARLKVLAELESCSYRSRTAEETATYMAPILAKYLPLTSNTSRSSTLDSDRKRDHYSHWTLRLAFSATEELRKRFARLETQLFKLRLQQDDARERRAFVESLGLDWSVVSESEKEELGEGLRNATNWRRDEEREWFKVPFEQVTELVETRRCLLRMGTAYVHVREQLGMVVAEFGRRLEAGLELASRALPRMDEDNRLAPILTHLSKSFTTPDAAYSEGGGSIGDTTAITAGSIDKLVQFFPLCMQNLHRELRRNNHLKHYGRLQYTLFLKGIGMDMNECLVFWRQSFKLVTDEKFNKEYRYNVRHAYGDVGGDANRRGRGYSPYNCQKLLTEALPGTGQHHGCPYRTFAPDQLIGLLGSTGISDQATLKGVKEDVTKQRYHIACNRVFEYKNKEQIKKVKDQNMWPASELDTILHPNTYFKRGFLLANLGLVKSGDVGVDGVGSQ</sequence>
<dbReference type="GO" id="GO:0005658">
    <property type="term" value="C:alpha DNA polymerase:primase complex"/>
    <property type="evidence" value="ECO:0007669"/>
    <property type="project" value="UniProtKB-ARBA"/>
</dbReference>
<dbReference type="InterPro" id="IPR006349">
    <property type="entry name" value="PGP_euk"/>
</dbReference>
<dbReference type="CDD" id="cd07322">
    <property type="entry name" value="PriL_PriS_Eukaryotic"/>
    <property type="match status" value="1"/>
</dbReference>
<evidence type="ECO:0000256" key="3">
    <source>
        <dbReference type="ARBA" id="ARBA00022485"/>
    </source>
</evidence>
<protein>
    <recommendedName>
        <fullName evidence="13">4-nitrophenylphosphatase</fullName>
        <ecNumber evidence="12">3.1.3.41</ecNumber>
    </recommendedName>
</protein>
<evidence type="ECO:0000256" key="7">
    <source>
        <dbReference type="ARBA" id="ARBA00022801"/>
    </source>
</evidence>
<evidence type="ECO:0000259" key="14">
    <source>
        <dbReference type="Pfam" id="PF04104"/>
    </source>
</evidence>
<accession>A0A2K1QFI2</accession>
<evidence type="ECO:0000256" key="8">
    <source>
        <dbReference type="ARBA" id="ARBA00023004"/>
    </source>
</evidence>
<evidence type="ECO:0000256" key="1">
    <source>
        <dbReference type="ARBA" id="ARBA00001966"/>
    </source>
</evidence>
<comment type="cofactor">
    <cofactor evidence="1">
        <name>[4Fe-4S] cluster</name>
        <dbReference type="ChEBI" id="CHEBI:49883"/>
    </cofactor>
</comment>
<evidence type="ECO:0000256" key="11">
    <source>
        <dbReference type="ARBA" id="ARBA00050247"/>
    </source>
</evidence>
<dbReference type="GO" id="GO:0051539">
    <property type="term" value="F:4 iron, 4 sulfur cluster binding"/>
    <property type="evidence" value="ECO:0007669"/>
    <property type="project" value="UniProtKB-KW"/>
</dbReference>
<evidence type="ECO:0000313" key="15">
    <source>
        <dbReference type="EMBL" id="PNS13844.1"/>
    </source>
</evidence>
<evidence type="ECO:0000256" key="5">
    <source>
        <dbReference type="ARBA" id="ARBA00022705"/>
    </source>
</evidence>
<dbReference type="PANTHER" id="PTHR10537">
    <property type="entry name" value="DNA PRIMASE LARGE SUBUNIT"/>
    <property type="match status" value="1"/>
</dbReference>
<dbReference type="SUPFAM" id="SSF56784">
    <property type="entry name" value="HAD-like"/>
    <property type="match status" value="1"/>
</dbReference>
<dbReference type="Pfam" id="PF26466">
    <property type="entry name" value="DNA_primase_lrg_N"/>
    <property type="match status" value="1"/>
</dbReference>
<dbReference type="InterPro" id="IPR058560">
    <property type="entry name" value="DNA_primase_C"/>
</dbReference>
<dbReference type="NCBIfam" id="TIGR01452">
    <property type="entry name" value="PGP_euk"/>
    <property type="match status" value="1"/>
</dbReference>
<dbReference type="GO" id="GO:0006270">
    <property type="term" value="P:DNA replication initiation"/>
    <property type="evidence" value="ECO:0007669"/>
    <property type="project" value="TreeGrafter"/>
</dbReference>
<keyword evidence="3" id="KW-0004">4Fe-4S</keyword>
<dbReference type="FunCoup" id="A0A2K1QFI2">
    <property type="interactions" value="879"/>
</dbReference>
<evidence type="ECO:0000256" key="10">
    <source>
        <dbReference type="ARBA" id="ARBA00023125"/>
    </source>
</evidence>
<dbReference type="InterPro" id="IPR023214">
    <property type="entry name" value="HAD_sf"/>
</dbReference>
<dbReference type="OrthoDB" id="421393at2759"/>
<evidence type="ECO:0000256" key="12">
    <source>
        <dbReference type="ARBA" id="ARBA00066659"/>
    </source>
</evidence>
<keyword evidence="8" id="KW-0408">Iron</keyword>
<dbReference type="NCBIfam" id="TIGR01460">
    <property type="entry name" value="HAD-SF-IIA"/>
    <property type="match status" value="1"/>
</dbReference>
<keyword evidence="6" id="KW-0479">Metal-binding</keyword>
<dbReference type="GO" id="GO:0003677">
    <property type="term" value="F:DNA binding"/>
    <property type="evidence" value="ECO:0007669"/>
    <property type="project" value="UniProtKB-KW"/>
</dbReference>
<feature type="domain" description="DNA primase large subunit C-terminal" evidence="14">
    <location>
        <begin position="587"/>
        <end position="769"/>
    </location>
</feature>
<comment type="caution">
    <text evidence="15">The sequence shown here is derived from an EMBL/GenBank/DDBJ whole genome shotgun (WGS) entry which is preliminary data.</text>
</comment>
<proteinExistence type="inferred from homology"/>
<reference evidence="15 16" key="1">
    <citation type="submission" date="2017-06" db="EMBL/GenBank/DDBJ databases">
        <title>Draft genome sequence of a variant of Elsinoe murrayae.</title>
        <authorList>
            <person name="Cheng Q."/>
        </authorList>
    </citation>
    <scope>NUCLEOTIDE SEQUENCE [LARGE SCALE GENOMIC DNA]</scope>
    <source>
        <strain evidence="15 16">CQ-2017a</strain>
    </source>
</reference>
<dbReference type="FunFam" id="3.40.50.1000:FF:000039">
    <property type="entry name" value="Phosphoglycolate phosphatase"/>
    <property type="match status" value="1"/>
</dbReference>
<dbReference type="InterPro" id="IPR007238">
    <property type="entry name" value="DNA_primase_lsu_euk/arc"/>
</dbReference>
<keyword evidence="4" id="KW-0639">Primosome</keyword>
<dbReference type="AlphaFoldDB" id="A0A2K1QFI2"/>
<keyword evidence="5" id="KW-0235">DNA replication</keyword>
<evidence type="ECO:0000256" key="13">
    <source>
        <dbReference type="ARBA" id="ARBA00069197"/>
    </source>
</evidence>
<evidence type="ECO:0000313" key="16">
    <source>
        <dbReference type="Proteomes" id="UP000243797"/>
    </source>
</evidence>
<dbReference type="InterPro" id="IPR036412">
    <property type="entry name" value="HAD-like_sf"/>
</dbReference>
<keyword evidence="9" id="KW-0411">Iron-sulfur</keyword>
<evidence type="ECO:0000256" key="9">
    <source>
        <dbReference type="ARBA" id="ARBA00023014"/>
    </source>
</evidence>
<keyword evidence="7" id="KW-0378">Hydrolase</keyword>